<dbReference type="InterPro" id="IPR029058">
    <property type="entry name" value="AB_hydrolase_fold"/>
</dbReference>
<dbReference type="RefSeq" id="WP_203700345.1">
    <property type="nucleotide sequence ID" value="NZ_BAAALU010000014.1"/>
</dbReference>
<dbReference type="EMBL" id="BONC01000003">
    <property type="protein sequence ID" value="GIF54645.1"/>
    <property type="molecule type" value="Genomic_DNA"/>
</dbReference>
<dbReference type="Gene3D" id="3.40.50.1820">
    <property type="entry name" value="alpha/beta hydrolase"/>
    <property type="match status" value="1"/>
</dbReference>
<sequence length="240" mass="25143">MTTYVLVHGAWHGAWCWRPVADRLRAAGHEVVTPTLTGLAERAHLTAGVDLSTHVRDVSAAVEFDDLRDVVLVGHSYAGMVVSGVAAAIPQRLRRLVIVDGFLPDAGQPAIDLLPPHAAAHYRESAAPDAAGVWLIPPRPLANLGVTDPAAVAAITPRLTPHPLQTYLDGSPGDAASLTVSGAYVLCAGWNTPFGAFADKAERLGWPVARIPADHEVPLTNPDLLAASLLAAADRTEAPA</sequence>
<proteinExistence type="predicted"/>
<organism evidence="2 3">
    <name type="scientific">Asanoa iriomotensis</name>
    <dbReference type="NCBI Taxonomy" id="234613"/>
    <lineage>
        <taxon>Bacteria</taxon>
        <taxon>Bacillati</taxon>
        <taxon>Actinomycetota</taxon>
        <taxon>Actinomycetes</taxon>
        <taxon>Micromonosporales</taxon>
        <taxon>Micromonosporaceae</taxon>
        <taxon>Asanoa</taxon>
    </lineage>
</organism>
<reference evidence="2 3" key="1">
    <citation type="submission" date="2021-01" db="EMBL/GenBank/DDBJ databases">
        <title>Whole genome shotgun sequence of Asanoa iriomotensis NBRC 100142.</title>
        <authorList>
            <person name="Komaki H."/>
            <person name="Tamura T."/>
        </authorList>
    </citation>
    <scope>NUCLEOTIDE SEQUENCE [LARGE SCALE GENOMIC DNA]</scope>
    <source>
        <strain evidence="2 3">NBRC 100142</strain>
    </source>
</reference>
<dbReference type="InterPro" id="IPR000073">
    <property type="entry name" value="AB_hydrolase_1"/>
</dbReference>
<dbReference type="PANTHER" id="PTHR37017">
    <property type="entry name" value="AB HYDROLASE-1 DOMAIN-CONTAINING PROTEIN-RELATED"/>
    <property type="match status" value="1"/>
</dbReference>
<dbReference type="Proteomes" id="UP000624325">
    <property type="component" value="Unassembled WGS sequence"/>
</dbReference>
<dbReference type="Pfam" id="PF12697">
    <property type="entry name" value="Abhydrolase_6"/>
    <property type="match status" value="1"/>
</dbReference>
<evidence type="ECO:0000313" key="2">
    <source>
        <dbReference type="EMBL" id="GIF54645.1"/>
    </source>
</evidence>
<protein>
    <recommendedName>
        <fullName evidence="1">AB hydrolase-1 domain-containing protein</fullName>
    </recommendedName>
</protein>
<gene>
    <name evidence="2" type="ORF">Air01nite_07400</name>
</gene>
<keyword evidence="3" id="KW-1185">Reference proteome</keyword>
<evidence type="ECO:0000259" key="1">
    <source>
        <dbReference type="Pfam" id="PF12697"/>
    </source>
</evidence>
<accession>A0ABQ4BVW6</accession>
<comment type="caution">
    <text evidence="2">The sequence shown here is derived from an EMBL/GenBank/DDBJ whole genome shotgun (WGS) entry which is preliminary data.</text>
</comment>
<evidence type="ECO:0000313" key="3">
    <source>
        <dbReference type="Proteomes" id="UP000624325"/>
    </source>
</evidence>
<dbReference type="PANTHER" id="PTHR37017:SF11">
    <property type="entry name" value="ESTERASE_LIPASE_THIOESTERASE DOMAIN-CONTAINING PROTEIN"/>
    <property type="match status" value="1"/>
</dbReference>
<dbReference type="InterPro" id="IPR052897">
    <property type="entry name" value="Sec-Metab_Biosynth_Hydrolase"/>
</dbReference>
<feature type="domain" description="AB hydrolase-1" evidence="1">
    <location>
        <begin position="5"/>
        <end position="227"/>
    </location>
</feature>
<name>A0ABQ4BVW6_9ACTN</name>
<dbReference type="SUPFAM" id="SSF53474">
    <property type="entry name" value="alpha/beta-Hydrolases"/>
    <property type="match status" value="1"/>
</dbReference>